<dbReference type="Proteomes" id="UP000049855">
    <property type="component" value="Unassembled WGS sequence"/>
</dbReference>
<evidence type="ECO:0000259" key="1">
    <source>
        <dbReference type="Pfam" id="PF13439"/>
    </source>
</evidence>
<dbReference type="GO" id="GO:0016757">
    <property type="term" value="F:glycosyltransferase activity"/>
    <property type="evidence" value="ECO:0007669"/>
    <property type="project" value="TreeGrafter"/>
</dbReference>
<dbReference type="RefSeq" id="WP_021169267.1">
    <property type="nucleotide sequence ID" value="NZ_CTRP01000003.1"/>
</dbReference>
<dbReference type="Pfam" id="PF13439">
    <property type="entry name" value="Glyco_transf_4"/>
    <property type="match status" value="1"/>
</dbReference>
<accession>A0A0U1KT17</accession>
<sequence>MDYTRKSKLTERPIRVAVVMGKHVTGGTKSVIMNYYENINRNVIQFDFIVDSNSPLKDYSNIERLGGHVYEIPPVKHLWGHIFKCRKILKRENYLIVHGYVNTLNIFSMLAAKLAGVPVRIAENLSTAHAGEKKTIIKYILKPFAKWFPTHLAANSRYAAEWLYGKQALSDCRILHNAIDLEKYHYDETLRKITRDAYGLNGKFVIGHIGRYYYQKNHEFLIDIFNEVHKKDESAVLLLIGYGELKRHIFEKIQRLGLTEYVVDLGAREDIVQFYNAMDCFVLPSFYEGLPVVGIEAQAVGVPCLMSTEVTSETKITDVAEFISLDKPAAVWAEKILKWKGYQRKRLDDQVTSNGYNIKNEVYLLEAYYLNAIKNLMIK</sequence>
<dbReference type="AlphaFoldDB" id="A0A0U1KT17"/>
<keyword evidence="3" id="KW-1185">Reference proteome</keyword>
<dbReference type="Pfam" id="PF13692">
    <property type="entry name" value="Glyco_trans_1_4"/>
    <property type="match status" value="1"/>
</dbReference>
<dbReference type="InterPro" id="IPR028098">
    <property type="entry name" value="Glyco_trans_4-like_N"/>
</dbReference>
<proteinExistence type="predicted"/>
<dbReference type="SUPFAM" id="SSF53756">
    <property type="entry name" value="UDP-Glycosyltransferase/glycogen phosphorylase"/>
    <property type="match status" value="1"/>
</dbReference>
<feature type="domain" description="Glycosyltransferase subfamily 4-like N-terminal" evidence="1">
    <location>
        <begin position="26"/>
        <end position="183"/>
    </location>
</feature>
<name>A0A0U1KT17_9FIRM</name>
<dbReference type="EMBL" id="CTRP01000003">
    <property type="protein sequence ID" value="CQR70537.1"/>
    <property type="molecule type" value="Genomic_DNA"/>
</dbReference>
<evidence type="ECO:0000313" key="2">
    <source>
        <dbReference type="EMBL" id="CQR70537.1"/>
    </source>
</evidence>
<dbReference type="InterPro" id="IPR050194">
    <property type="entry name" value="Glycosyltransferase_grp1"/>
</dbReference>
<evidence type="ECO:0000313" key="3">
    <source>
        <dbReference type="Proteomes" id="UP000049855"/>
    </source>
</evidence>
<dbReference type="PANTHER" id="PTHR45947">
    <property type="entry name" value="SULFOQUINOVOSYL TRANSFERASE SQD2"/>
    <property type="match status" value="1"/>
</dbReference>
<gene>
    <name evidence="2" type="ORF">SpAn4DRAFT_1506</name>
</gene>
<dbReference type="Gene3D" id="3.40.50.2000">
    <property type="entry name" value="Glycogen Phosphorylase B"/>
    <property type="match status" value="2"/>
</dbReference>
<protein>
    <submittedName>
        <fullName evidence="2">Capsular polysaccharide biosynthesis protein</fullName>
    </submittedName>
</protein>
<reference evidence="3" key="1">
    <citation type="submission" date="2015-03" db="EMBL/GenBank/DDBJ databases">
        <authorList>
            <person name="Nijsse Bart"/>
        </authorList>
    </citation>
    <scope>NUCLEOTIDE SEQUENCE [LARGE SCALE GENOMIC DNA]</scope>
</reference>
<organism evidence="2 3">
    <name type="scientific">Sporomusa ovata</name>
    <dbReference type="NCBI Taxonomy" id="2378"/>
    <lineage>
        <taxon>Bacteria</taxon>
        <taxon>Bacillati</taxon>
        <taxon>Bacillota</taxon>
        <taxon>Negativicutes</taxon>
        <taxon>Selenomonadales</taxon>
        <taxon>Sporomusaceae</taxon>
        <taxon>Sporomusa</taxon>
    </lineage>
</organism>
<dbReference type="PANTHER" id="PTHR45947:SF3">
    <property type="entry name" value="SULFOQUINOVOSYL TRANSFERASE SQD2"/>
    <property type="match status" value="1"/>
</dbReference>